<keyword evidence="3" id="KW-0732">Signal</keyword>
<organism evidence="5 6">
    <name type="scientific">Phanerochaete carnosa (strain HHB-10118-sp)</name>
    <name type="common">White-rot fungus</name>
    <name type="synonym">Peniophora carnosa</name>
    <dbReference type="NCBI Taxonomy" id="650164"/>
    <lineage>
        <taxon>Eukaryota</taxon>
        <taxon>Fungi</taxon>
        <taxon>Dikarya</taxon>
        <taxon>Basidiomycota</taxon>
        <taxon>Agaricomycotina</taxon>
        <taxon>Agaricomycetes</taxon>
        <taxon>Polyporales</taxon>
        <taxon>Phanerochaetaceae</taxon>
        <taxon>Phanerochaete</taxon>
    </lineage>
</organism>
<feature type="signal peptide" evidence="3">
    <location>
        <begin position="1"/>
        <end position="17"/>
    </location>
</feature>
<dbReference type="InterPro" id="IPR050309">
    <property type="entry name" value="Type-B_Carboxylest/Lipase"/>
</dbReference>
<evidence type="ECO:0000313" key="5">
    <source>
        <dbReference type="EMBL" id="EKM56745.1"/>
    </source>
</evidence>
<dbReference type="AlphaFoldDB" id="K5WC10"/>
<dbReference type="GO" id="GO:0016787">
    <property type="term" value="F:hydrolase activity"/>
    <property type="evidence" value="ECO:0007669"/>
    <property type="project" value="UniProtKB-KW"/>
</dbReference>
<evidence type="ECO:0000313" key="6">
    <source>
        <dbReference type="Proteomes" id="UP000008370"/>
    </source>
</evidence>
<gene>
    <name evidence="5" type="ORF">PHACADRAFT_207936</name>
</gene>
<dbReference type="InterPro" id="IPR029058">
    <property type="entry name" value="AB_hydrolase_fold"/>
</dbReference>
<reference evidence="5 6" key="1">
    <citation type="journal article" date="2012" name="BMC Genomics">
        <title>Comparative genomics of the white-rot fungi, Phanerochaete carnosa and P. chrysosporium, to elucidate the genetic basis of the distinct wood types they colonize.</title>
        <authorList>
            <person name="Suzuki H."/>
            <person name="MacDonald J."/>
            <person name="Syed K."/>
            <person name="Salamov A."/>
            <person name="Hori C."/>
            <person name="Aerts A."/>
            <person name="Henrissat B."/>
            <person name="Wiebenga A."/>
            <person name="vanKuyk P.A."/>
            <person name="Barry K."/>
            <person name="Lindquist E."/>
            <person name="LaButti K."/>
            <person name="Lapidus A."/>
            <person name="Lucas S."/>
            <person name="Coutinho P."/>
            <person name="Gong Y."/>
            <person name="Samejima M."/>
            <person name="Mahadevan R."/>
            <person name="Abou-Zaid M."/>
            <person name="de Vries R.P."/>
            <person name="Igarashi K."/>
            <person name="Yadav J.S."/>
            <person name="Grigoriev I.V."/>
            <person name="Master E.R."/>
        </authorList>
    </citation>
    <scope>NUCLEOTIDE SEQUENCE [LARGE SCALE GENOMIC DNA]</scope>
    <source>
        <strain evidence="5 6">HHB-10118-sp</strain>
    </source>
</reference>
<dbReference type="InParanoid" id="K5WC10"/>
<feature type="chain" id="PRO_5005138088" description="Carboxylic ester hydrolase" evidence="3">
    <location>
        <begin position="18"/>
        <end position="551"/>
    </location>
</feature>
<dbReference type="PANTHER" id="PTHR11559">
    <property type="entry name" value="CARBOXYLESTERASE"/>
    <property type="match status" value="1"/>
</dbReference>
<dbReference type="PROSITE" id="PS00122">
    <property type="entry name" value="CARBOXYLESTERASE_B_1"/>
    <property type="match status" value="1"/>
</dbReference>
<accession>K5WC10</accession>
<evidence type="ECO:0000256" key="3">
    <source>
        <dbReference type="RuleBase" id="RU361235"/>
    </source>
</evidence>
<dbReference type="Pfam" id="PF00135">
    <property type="entry name" value="COesterase"/>
    <property type="match status" value="1"/>
</dbReference>
<dbReference type="InterPro" id="IPR019819">
    <property type="entry name" value="Carboxylesterase_B_CS"/>
</dbReference>
<name>K5WC10_PHACS</name>
<dbReference type="PROSITE" id="PS00941">
    <property type="entry name" value="CARBOXYLESTERASE_B_2"/>
    <property type="match status" value="1"/>
</dbReference>
<dbReference type="Gene3D" id="3.40.50.1820">
    <property type="entry name" value="alpha/beta hydrolase"/>
    <property type="match status" value="1"/>
</dbReference>
<dbReference type="SUPFAM" id="SSF53474">
    <property type="entry name" value="alpha/beta-Hydrolases"/>
    <property type="match status" value="1"/>
</dbReference>
<dbReference type="RefSeq" id="XP_007394580.1">
    <property type="nucleotide sequence ID" value="XM_007394518.1"/>
</dbReference>
<dbReference type="EMBL" id="JH930471">
    <property type="protein sequence ID" value="EKM56745.1"/>
    <property type="molecule type" value="Genomic_DNA"/>
</dbReference>
<dbReference type="EC" id="3.1.1.-" evidence="3"/>
<dbReference type="KEGG" id="pco:PHACADRAFT_207936"/>
<keyword evidence="6" id="KW-1185">Reference proteome</keyword>
<dbReference type="Proteomes" id="UP000008370">
    <property type="component" value="Unassembled WGS sequence"/>
</dbReference>
<dbReference type="InterPro" id="IPR019826">
    <property type="entry name" value="Carboxylesterase_B_AS"/>
</dbReference>
<proteinExistence type="inferred from homology"/>
<evidence type="ECO:0000256" key="2">
    <source>
        <dbReference type="ARBA" id="ARBA00022801"/>
    </source>
</evidence>
<dbReference type="STRING" id="650164.K5WC10"/>
<sequence>MRRTLVALAATLELALAVDPLVNLGYTQYKGIALSNGVSQWLGMRFAAPPTGDLRFGAPADPPSNDTVQIANTHGPLCFTTGAGYPQSGHSEDCLFLDIYAPSNATTNSKLPVMFFIQGGGLNELANANYNGSQLIEAADFDMIVVTHNYRVGTFGFLASAEIQANGSINNGILDQRKAMQWVQDNIEQFGGDPEHVVLSGDSAGAQSITIHLTAYGGVHTDLFHGVIAESQSFPPIFNVSGNQYMYDALVERTGCNNDSDTLACLRALDIATLQNASIAIPYPGRKHGPNYLCGAVVDGDLIPDIPYSLFAQGRFVDVPSVFGDDTNEGTIFTPHDLNTTEEMNNFLLDNFPLLTGDDLSTIDINYPVADQFPQHGKCYFNAASAYGEIRYICPGIFVSDSLLQYNTHPVWNYHYNVTDPAELKKGLGVPHTIELSAIWGLNSTTGKPPASYFTTNANIIPVMQGYWTSFVRTLDPNTLRASGTPEWTKYDNVHRILFETNHTRMESIPDAQRQRCDFLASIAPGQQQYTLLGTPDQYPLPSRTFPAYKY</sequence>
<comment type="similarity">
    <text evidence="1 3">Belongs to the type-B carboxylesterase/lipase family.</text>
</comment>
<keyword evidence="2 3" id="KW-0378">Hydrolase</keyword>
<dbReference type="OrthoDB" id="408631at2759"/>
<feature type="domain" description="Carboxylesterase type B" evidence="4">
    <location>
        <begin position="29"/>
        <end position="516"/>
    </location>
</feature>
<dbReference type="ESTHER" id="phacs-k5wc10">
    <property type="family name" value="Fungal_carboxylesterase_lipase"/>
</dbReference>
<evidence type="ECO:0000259" key="4">
    <source>
        <dbReference type="Pfam" id="PF00135"/>
    </source>
</evidence>
<protein>
    <recommendedName>
        <fullName evidence="3">Carboxylic ester hydrolase</fullName>
        <ecNumber evidence="3">3.1.1.-</ecNumber>
    </recommendedName>
</protein>
<dbReference type="HOGENOM" id="CLU_006586_10_7_1"/>
<evidence type="ECO:0000256" key="1">
    <source>
        <dbReference type="ARBA" id="ARBA00005964"/>
    </source>
</evidence>
<dbReference type="GeneID" id="18912681"/>
<dbReference type="InterPro" id="IPR002018">
    <property type="entry name" value="CarbesteraseB"/>
</dbReference>